<dbReference type="InterPro" id="IPR035965">
    <property type="entry name" value="PAS-like_dom_sf"/>
</dbReference>
<dbReference type="SMART" id="SM00387">
    <property type="entry name" value="HATPase_c"/>
    <property type="match status" value="1"/>
</dbReference>
<dbReference type="Pfam" id="PF00989">
    <property type="entry name" value="PAS"/>
    <property type="match status" value="1"/>
</dbReference>
<evidence type="ECO:0000313" key="13">
    <source>
        <dbReference type="Proteomes" id="UP000587586"/>
    </source>
</evidence>
<dbReference type="SMART" id="SM00091">
    <property type="entry name" value="PAS"/>
    <property type="match status" value="3"/>
</dbReference>
<feature type="domain" description="PAS" evidence="11">
    <location>
        <begin position="468"/>
        <end position="524"/>
    </location>
</feature>
<keyword evidence="6" id="KW-0418">Kinase</keyword>
<gene>
    <name evidence="12" type="ORF">GMLC_17050</name>
</gene>
<dbReference type="InterPro" id="IPR003594">
    <property type="entry name" value="HATPase_dom"/>
</dbReference>
<dbReference type="InterPro" id="IPR036097">
    <property type="entry name" value="HisK_dim/P_sf"/>
</dbReference>
<dbReference type="Gene3D" id="3.30.450.20">
    <property type="entry name" value="PAS domain"/>
    <property type="match status" value="3"/>
</dbReference>
<dbReference type="SUPFAM" id="SSF55785">
    <property type="entry name" value="PYP-like sensor domain (PAS domain)"/>
    <property type="match status" value="3"/>
</dbReference>
<protein>
    <recommendedName>
        <fullName evidence="2">histidine kinase</fullName>
        <ecNumber evidence="2">2.7.13.3</ecNumber>
    </recommendedName>
</protein>
<keyword evidence="9" id="KW-0812">Transmembrane</keyword>
<evidence type="ECO:0000256" key="1">
    <source>
        <dbReference type="ARBA" id="ARBA00000085"/>
    </source>
</evidence>
<dbReference type="InterPro" id="IPR036890">
    <property type="entry name" value="HATPase_C_sf"/>
</dbReference>
<feature type="transmembrane region" description="Helical" evidence="9">
    <location>
        <begin position="84"/>
        <end position="104"/>
    </location>
</feature>
<dbReference type="AlphaFoldDB" id="A0A6V8N6D9"/>
<dbReference type="PRINTS" id="PR00344">
    <property type="entry name" value="BCTRLSENSOR"/>
</dbReference>
<feature type="transmembrane region" description="Helical" evidence="9">
    <location>
        <begin position="16"/>
        <end position="35"/>
    </location>
</feature>
<dbReference type="PANTHER" id="PTHR43065">
    <property type="entry name" value="SENSOR HISTIDINE KINASE"/>
    <property type="match status" value="1"/>
</dbReference>
<dbReference type="InterPro" id="IPR005467">
    <property type="entry name" value="His_kinase_dom"/>
</dbReference>
<dbReference type="Pfam" id="PF13426">
    <property type="entry name" value="PAS_9"/>
    <property type="match status" value="1"/>
</dbReference>
<evidence type="ECO:0000256" key="8">
    <source>
        <dbReference type="ARBA" id="ARBA00023012"/>
    </source>
</evidence>
<dbReference type="EC" id="2.7.13.3" evidence="2"/>
<feature type="transmembrane region" description="Helical" evidence="9">
    <location>
        <begin position="47"/>
        <end position="64"/>
    </location>
</feature>
<feature type="transmembrane region" description="Helical" evidence="9">
    <location>
        <begin position="157"/>
        <end position="177"/>
    </location>
</feature>
<dbReference type="NCBIfam" id="TIGR00229">
    <property type="entry name" value="sensory_box"/>
    <property type="match status" value="3"/>
</dbReference>
<evidence type="ECO:0000256" key="5">
    <source>
        <dbReference type="ARBA" id="ARBA00022741"/>
    </source>
</evidence>
<dbReference type="Pfam" id="PF02518">
    <property type="entry name" value="HATPase_c"/>
    <property type="match status" value="1"/>
</dbReference>
<dbReference type="PANTHER" id="PTHR43065:SF42">
    <property type="entry name" value="TWO-COMPONENT SENSOR PPRA"/>
    <property type="match status" value="1"/>
</dbReference>
<dbReference type="PROSITE" id="PS50109">
    <property type="entry name" value="HIS_KIN"/>
    <property type="match status" value="1"/>
</dbReference>
<dbReference type="PROSITE" id="PS50112">
    <property type="entry name" value="PAS"/>
    <property type="match status" value="2"/>
</dbReference>
<dbReference type="InterPro" id="IPR003661">
    <property type="entry name" value="HisK_dim/P_dom"/>
</dbReference>
<evidence type="ECO:0000256" key="7">
    <source>
        <dbReference type="ARBA" id="ARBA00022840"/>
    </source>
</evidence>
<dbReference type="InterPro" id="IPR004358">
    <property type="entry name" value="Sig_transdc_His_kin-like_C"/>
</dbReference>
<evidence type="ECO:0000313" key="12">
    <source>
        <dbReference type="EMBL" id="GFO68126.1"/>
    </source>
</evidence>
<reference evidence="13" key="1">
    <citation type="submission" date="2020-06" db="EMBL/GenBank/DDBJ databases">
        <title>Draft genomic sequecing of Geomonas sp. Red745.</title>
        <authorList>
            <person name="Itoh H."/>
            <person name="Xu Z.X."/>
            <person name="Ushijima N."/>
            <person name="Masuda Y."/>
            <person name="Shiratori Y."/>
            <person name="Senoo K."/>
        </authorList>
    </citation>
    <scope>NUCLEOTIDE SEQUENCE [LARGE SCALE GENOMIC DNA]</scope>
    <source>
        <strain evidence="13">Red745</strain>
    </source>
</reference>
<keyword evidence="13" id="KW-1185">Reference proteome</keyword>
<proteinExistence type="predicted"/>
<evidence type="ECO:0000259" key="10">
    <source>
        <dbReference type="PROSITE" id="PS50109"/>
    </source>
</evidence>
<feature type="domain" description="PAS" evidence="11">
    <location>
        <begin position="218"/>
        <end position="254"/>
    </location>
</feature>
<feature type="transmembrane region" description="Helical" evidence="9">
    <location>
        <begin position="116"/>
        <end position="137"/>
    </location>
</feature>
<evidence type="ECO:0000256" key="2">
    <source>
        <dbReference type="ARBA" id="ARBA00012438"/>
    </source>
</evidence>
<dbReference type="InterPro" id="IPR000014">
    <property type="entry name" value="PAS"/>
</dbReference>
<comment type="caution">
    <text evidence="12">The sequence shown here is derived from an EMBL/GenBank/DDBJ whole genome shotgun (WGS) entry which is preliminary data.</text>
</comment>
<dbReference type="InterPro" id="IPR013767">
    <property type="entry name" value="PAS_fold"/>
</dbReference>
<name>A0A6V8N6D9_9BACT</name>
<dbReference type="Proteomes" id="UP000587586">
    <property type="component" value="Unassembled WGS sequence"/>
</dbReference>
<feature type="domain" description="Histidine kinase" evidence="10">
    <location>
        <begin position="612"/>
        <end position="850"/>
    </location>
</feature>
<evidence type="ECO:0000256" key="4">
    <source>
        <dbReference type="ARBA" id="ARBA00022679"/>
    </source>
</evidence>
<dbReference type="Gene3D" id="3.30.565.10">
    <property type="entry name" value="Histidine kinase-like ATPase, C-terminal domain"/>
    <property type="match status" value="1"/>
</dbReference>
<dbReference type="RefSeq" id="WP_183360652.1">
    <property type="nucleotide sequence ID" value="NZ_BLXZ01000003.1"/>
</dbReference>
<dbReference type="GO" id="GO:0005524">
    <property type="term" value="F:ATP binding"/>
    <property type="evidence" value="ECO:0007669"/>
    <property type="project" value="UniProtKB-KW"/>
</dbReference>
<accession>A0A6V8N6D9</accession>
<evidence type="ECO:0000259" key="11">
    <source>
        <dbReference type="PROSITE" id="PS50112"/>
    </source>
</evidence>
<evidence type="ECO:0000256" key="3">
    <source>
        <dbReference type="ARBA" id="ARBA00022553"/>
    </source>
</evidence>
<dbReference type="Gene3D" id="1.10.287.130">
    <property type="match status" value="1"/>
</dbReference>
<dbReference type="SUPFAM" id="SSF47384">
    <property type="entry name" value="Homodimeric domain of signal transducing histidine kinase"/>
    <property type="match status" value="1"/>
</dbReference>
<keyword evidence="3" id="KW-0597">Phosphoprotein</keyword>
<keyword evidence="8" id="KW-0902">Two-component regulatory system</keyword>
<dbReference type="GO" id="GO:0006355">
    <property type="term" value="P:regulation of DNA-templated transcription"/>
    <property type="evidence" value="ECO:0007669"/>
    <property type="project" value="InterPro"/>
</dbReference>
<organism evidence="12 13">
    <name type="scientific">Geomonas limicola</name>
    <dbReference type="NCBI Taxonomy" id="2740186"/>
    <lineage>
        <taxon>Bacteria</taxon>
        <taxon>Pseudomonadati</taxon>
        <taxon>Thermodesulfobacteriota</taxon>
        <taxon>Desulfuromonadia</taxon>
        <taxon>Geobacterales</taxon>
        <taxon>Geobacteraceae</taxon>
        <taxon>Geomonas</taxon>
    </lineage>
</organism>
<dbReference type="SUPFAM" id="SSF55874">
    <property type="entry name" value="ATPase domain of HSP90 chaperone/DNA topoisomerase II/histidine kinase"/>
    <property type="match status" value="1"/>
</dbReference>
<sequence length="850" mass="94579">MPHYAITRHVDRSTGLFILMLLAIFATELAVNELLNTLLGELDTLQTGFVDAGLLVVFFAPPLWVLCRKYFAEEFTTQGRNFTIHLTLVLVGIFLIEILVTVLLPRMMPTSDHQALDLADACLSTLLSAPPLWWLLFRKSQPRRMPLTDLLVIPLRLYVLLLVLIFLVDLVQALVFSRSFGLSDSCARIVDSFLNTVVIAPLLWLFVIRPLQKVAQSDRVRASAIHDQVNDAIVMLDAKGGILSFNPAAERIFGCGAAALTGTPAAALFTDGAAGLASLLEAADTQQRAPEYREISGRRCNGTPITLEVSISSSKLSGGGYLLIMRDISDRKKAQQILLESLSLQRATLESTADGILAVDLSYRVRTFNDNFLKLWQLPRALVADGDREALLARLFAQLKEPVDFQAQLEELYSRPEQSANRDLWLKDGRVLECSSHPQILDQRVVGRVWSFRDVSEKKMAEEELRKSEELFRQVFDQTEDAIIFFACGSCRVLDLNHKAERVFGFSKEELITQGLEAICRPDDFPMFCGTIIGTNTERSSLLDNVVCRRKGGSEIIVTMRGKILTLRGSQVVYCTFRDVTERIRMEREARNIQSKLIQANKMTSLGLLVSGVAHEINNPNNYIMANARVLSRAWQDALKFLREYHRENGEFLLGGIPFSELDAHSGELFEGIIDGTLRIDAIINNLKGFARQERNVQEVEVDLNKVATSAVTLLHHELVKFTSNFHVDLAGQLPKVKGNVQQLGQVIINLLTNACHALPEKSRGIWLSTGYDEARGEVTITVRDEGCGITRDDGSRIMEPFFTTKLDTGGTGLGLSICCSIVKDHLGRLEYLSEPGSGTTFTVRLPAQG</sequence>
<dbReference type="EMBL" id="BLXZ01000003">
    <property type="protein sequence ID" value="GFO68126.1"/>
    <property type="molecule type" value="Genomic_DNA"/>
</dbReference>
<comment type="catalytic activity">
    <reaction evidence="1">
        <text>ATP + protein L-histidine = ADP + protein N-phospho-L-histidine.</text>
        <dbReference type="EC" id="2.7.13.3"/>
    </reaction>
</comment>
<evidence type="ECO:0000256" key="9">
    <source>
        <dbReference type="SAM" id="Phobius"/>
    </source>
</evidence>
<keyword evidence="4" id="KW-0808">Transferase</keyword>
<keyword evidence="7" id="KW-0067">ATP-binding</keyword>
<keyword evidence="9" id="KW-0472">Membrane</keyword>
<keyword evidence="5" id="KW-0547">Nucleotide-binding</keyword>
<dbReference type="CDD" id="cd00082">
    <property type="entry name" value="HisKA"/>
    <property type="match status" value="1"/>
</dbReference>
<dbReference type="GO" id="GO:0000155">
    <property type="term" value="F:phosphorelay sensor kinase activity"/>
    <property type="evidence" value="ECO:0007669"/>
    <property type="project" value="InterPro"/>
</dbReference>
<evidence type="ECO:0000256" key="6">
    <source>
        <dbReference type="ARBA" id="ARBA00022777"/>
    </source>
</evidence>
<keyword evidence="9" id="KW-1133">Transmembrane helix</keyword>
<dbReference type="CDD" id="cd00130">
    <property type="entry name" value="PAS"/>
    <property type="match status" value="2"/>
</dbReference>